<evidence type="ECO:0008006" key="3">
    <source>
        <dbReference type="Google" id="ProtNLM"/>
    </source>
</evidence>
<name>A0A218M364_9CAUD</name>
<evidence type="ECO:0000313" key="2">
    <source>
        <dbReference type="Proteomes" id="UP000224101"/>
    </source>
</evidence>
<dbReference type="SUPFAM" id="SSF102405">
    <property type="entry name" value="MCP/YpsA-like"/>
    <property type="match status" value="1"/>
</dbReference>
<dbReference type="OrthoDB" id="10080at10239"/>
<accession>A0A218M364</accession>
<protein>
    <recommendedName>
        <fullName evidence="3">DUF2493 domain-containing protein</fullName>
    </recommendedName>
</protein>
<proteinExistence type="predicted"/>
<organism evidence="1 2">
    <name type="scientific">Acidovorax phage ACP17</name>
    <dbReference type="NCBI Taxonomy" id="2010329"/>
    <lineage>
        <taxon>Viruses</taxon>
        <taxon>Duplodnaviria</taxon>
        <taxon>Heunggongvirae</taxon>
        <taxon>Uroviricota</taxon>
        <taxon>Caudoviricetes</taxon>
        <taxon>Busanvirus</taxon>
        <taxon>Busanvirus ACP17</taxon>
    </lineage>
</organism>
<evidence type="ECO:0000313" key="1">
    <source>
        <dbReference type="EMBL" id="ASD50478.1"/>
    </source>
</evidence>
<dbReference type="GeneID" id="40085882"/>
<dbReference type="KEGG" id="vg:40085882"/>
<dbReference type="EMBL" id="KY979132">
    <property type="protein sequence ID" value="ASD50478.1"/>
    <property type="molecule type" value="Genomic_DNA"/>
</dbReference>
<dbReference type="Proteomes" id="UP000224101">
    <property type="component" value="Segment"/>
</dbReference>
<reference evidence="1 2" key="1">
    <citation type="submission" date="2017-08" db="EMBL/GenBank/DDBJ databases">
        <title>Characterization and complete genome sequence of novel bacteriophage infecting the causal agent of bacterial fruit blotch, Acidovorax citrulli.</title>
        <authorList>
            <person name="Midani A.R."/>
            <person name="Park S.-H."/>
            <person name="Choi T.-J."/>
        </authorList>
    </citation>
    <scope>NUCLEOTIDE SEQUENCE [LARGE SCALE GENOMIC DNA]</scope>
</reference>
<sequence>MRIGVVGSRTLCDYEWFANQMDNLVGHSKTPIQFVSGGADGPDTMIERYARERGHPDVCVHTPNWNQEGWRAGFNRNSDIVADCDAVIAFWDERSAGTRDTINKCRRAFVPVLVITFNPNQETNELLFE</sequence>
<keyword evidence="2" id="KW-1185">Reference proteome</keyword>
<dbReference type="Gene3D" id="3.40.50.450">
    <property type="match status" value="1"/>
</dbReference>
<dbReference type="RefSeq" id="YP_009609797.1">
    <property type="nucleotide sequence ID" value="NC_041997.1"/>
</dbReference>